<evidence type="ECO:0000313" key="1">
    <source>
        <dbReference type="EMBL" id="KAL0919302.1"/>
    </source>
</evidence>
<keyword evidence="2" id="KW-1185">Reference proteome</keyword>
<gene>
    <name evidence="1" type="ORF">M5K25_011388</name>
</gene>
<protein>
    <submittedName>
        <fullName evidence="1">Uncharacterized protein</fullName>
    </submittedName>
</protein>
<dbReference type="Proteomes" id="UP001552299">
    <property type="component" value="Unassembled WGS sequence"/>
</dbReference>
<organism evidence="1 2">
    <name type="scientific">Dendrobium thyrsiflorum</name>
    <name type="common">Pinecone-like raceme dendrobium</name>
    <name type="synonym">Orchid</name>
    <dbReference type="NCBI Taxonomy" id="117978"/>
    <lineage>
        <taxon>Eukaryota</taxon>
        <taxon>Viridiplantae</taxon>
        <taxon>Streptophyta</taxon>
        <taxon>Embryophyta</taxon>
        <taxon>Tracheophyta</taxon>
        <taxon>Spermatophyta</taxon>
        <taxon>Magnoliopsida</taxon>
        <taxon>Liliopsida</taxon>
        <taxon>Asparagales</taxon>
        <taxon>Orchidaceae</taxon>
        <taxon>Epidendroideae</taxon>
        <taxon>Malaxideae</taxon>
        <taxon>Dendrobiinae</taxon>
        <taxon>Dendrobium</taxon>
    </lineage>
</organism>
<accession>A0ABD0V9J3</accession>
<dbReference type="EMBL" id="JANQDX010000009">
    <property type="protein sequence ID" value="KAL0919302.1"/>
    <property type="molecule type" value="Genomic_DNA"/>
</dbReference>
<comment type="caution">
    <text evidence="1">The sequence shown here is derived from an EMBL/GenBank/DDBJ whole genome shotgun (WGS) entry which is preliminary data.</text>
</comment>
<dbReference type="AlphaFoldDB" id="A0ABD0V9J3"/>
<name>A0ABD0V9J3_DENTH</name>
<sequence>MRSDDLASPNLIEAPINTLKARSVEIKCREDGWFEEIVENPITDIAHCILYSKWDTKADAFLLKIYENLSFIYGRQMKEFLDAADWQYVQLWFTQKFGNSKPVSLSCPQVMSPPVTPHLHHRPALPNSSLVKKSIC</sequence>
<proteinExistence type="predicted"/>
<evidence type="ECO:0000313" key="2">
    <source>
        <dbReference type="Proteomes" id="UP001552299"/>
    </source>
</evidence>
<reference evidence="1 2" key="1">
    <citation type="journal article" date="2024" name="Plant Biotechnol. J.">
        <title>Dendrobium thyrsiflorum genome and its molecular insights into genes involved in important horticultural traits.</title>
        <authorList>
            <person name="Chen B."/>
            <person name="Wang J.Y."/>
            <person name="Zheng P.J."/>
            <person name="Li K.L."/>
            <person name="Liang Y.M."/>
            <person name="Chen X.F."/>
            <person name="Zhang C."/>
            <person name="Zhao X."/>
            <person name="He X."/>
            <person name="Zhang G.Q."/>
            <person name="Liu Z.J."/>
            <person name="Xu Q."/>
        </authorList>
    </citation>
    <scope>NUCLEOTIDE SEQUENCE [LARGE SCALE GENOMIC DNA]</scope>
    <source>
        <strain evidence="1">GZMU011</strain>
    </source>
</reference>